<sequence length="265" mass="29375">MVDADDIRVKPFTDEEKARLNEKIRKMRFARPPPKLPQTKRPDTACRIEALPRSSLYPADRRVSVDDSGISSCDSRGNTPIYQRSPPEPFDHIHGIPCSAYVCDGCDWVPEELDAAAESCYVDGFTAHSPVQCSSRSMFVDCESSCHEAVVKMEEDIPAHCCKSECCGVDVVVFKMEDPISPTFPMPPLELCCSAMCRLPPIYPAESTNATISSTPPVHPIEEINATSSVIYSKRLENALNKDRGGLLEVPQRIEGILGRFEEPK</sequence>
<evidence type="ECO:0000313" key="3">
    <source>
        <dbReference type="Proteomes" id="UP001331761"/>
    </source>
</evidence>
<evidence type="ECO:0000313" key="2">
    <source>
        <dbReference type="EMBL" id="KAK5984302.1"/>
    </source>
</evidence>
<reference evidence="2 3" key="1">
    <citation type="submission" date="2019-10" db="EMBL/GenBank/DDBJ databases">
        <title>Assembly and Annotation for the nematode Trichostrongylus colubriformis.</title>
        <authorList>
            <person name="Martin J."/>
        </authorList>
    </citation>
    <scope>NUCLEOTIDE SEQUENCE [LARGE SCALE GENOMIC DNA]</scope>
    <source>
        <strain evidence="2">G859</strain>
        <tissue evidence="2">Whole worm</tissue>
    </source>
</reference>
<evidence type="ECO:0000256" key="1">
    <source>
        <dbReference type="SAM" id="MobiDB-lite"/>
    </source>
</evidence>
<organism evidence="2 3">
    <name type="scientific">Trichostrongylus colubriformis</name>
    <name type="common">Black scour worm</name>
    <dbReference type="NCBI Taxonomy" id="6319"/>
    <lineage>
        <taxon>Eukaryota</taxon>
        <taxon>Metazoa</taxon>
        <taxon>Ecdysozoa</taxon>
        <taxon>Nematoda</taxon>
        <taxon>Chromadorea</taxon>
        <taxon>Rhabditida</taxon>
        <taxon>Rhabditina</taxon>
        <taxon>Rhabditomorpha</taxon>
        <taxon>Strongyloidea</taxon>
        <taxon>Trichostrongylidae</taxon>
        <taxon>Trichostrongylus</taxon>
    </lineage>
</organism>
<feature type="region of interest" description="Disordered" evidence="1">
    <location>
        <begin position="25"/>
        <end position="44"/>
    </location>
</feature>
<dbReference type="EMBL" id="WIXE01003034">
    <property type="protein sequence ID" value="KAK5984302.1"/>
    <property type="molecule type" value="Genomic_DNA"/>
</dbReference>
<gene>
    <name evidence="2" type="ORF">GCK32_016497</name>
</gene>
<accession>A0AAN8IWR3</accession>
<dbReference type="Proteomes" id="UP001331761">
    <property type="component" value="Unassembled WGS sequence"/>
</dbReference>
<keyword evidence="3" id="KW-1185">Reference proteome</keyword>
<protein>
    <submittedName>
        <fullName evidence="2">Uncharacterized protein</fullName>
    </submittedName>
</protein>
<proteinExistence type="predicted"/>
<comment type="caution">
    <text evidence="2">The sequence shown here is derived from an EMBL/GenBank/DDBJ whole genome shotgun (WGS) entry which is preliminary data.</text>
</comment>
<dbReference type="AlphaFoldDB" id="A0AAN8IWR3"/>
<name>A0AAN8IWR3_TRICO</name>